<gene>
    <name evidence="7" type="ORF">BVH74_18320</name>
</gene>
<dbReference type="GO" id="GO:0043709">
    <property type="term" value="P:cell adhesion involved in single-species biofilm formation"/>
    <property type="evidence" value="ECO:0007669"/>
    <property type="project" value="TreeGrafter"/>
</dbReference>
<evidence type="ECO:0000259" key="6">
    <source>
        <dbReference type="PROSITE" id="PS50887"/>
    </source>
</evidence>
<evidence type="ECO:0000256" key="5">
    <source>
        <dbReference type="SAM" id="Phobius"/>
    </source>
</evidence>
<dbReference type="CDD" id="cd01949">
    <property type="entry name" value="GGDEF"/>
    <property type="match status" value="1"/>
</dbReference>
<dbReference type="Proteomes" id="UP000243488">
    <property type="component" value="Chromosome"/>
</dbReference>
<comment type="catalytic activity">
    <reaction evidence="4">
        <text>2 GTP = 3',3'-c-di-GMP + 2 diphosphate</text>
        <dbReference type="Rhea" id="RHEA:24898"/>
        <dbReference type="ChEBI" id="CHEBI:33019"/>
        <dbReference type="ChEBI" id="CHEBI:37565"/>
        <dbReference type="ChEBI" id="CHEBI:58805"/>
        <dbReference type="EC" id="2.7.7.65"/>
    </reaction>
</comment>
<dbReference type="SUPFAM" id="SSF55073">
    <property type="entry name" value="Nucleotide cyclase"/>
    <property type="match status" value="1"/>
</dbReference>
<sequence length="347" mass="38481">MADVTPVFERQSAPRGQFWKMTRLCCIWAGSIDAAFFVLFLLLGSPILAWINIISIAMYATAIWALKARRNRLAVALIWIEVTVHAALGSLLIGWDSGFHYFLLMFIPALFAGMRTTRHAWYGVLGLWAFYVALDLLMRFVEPLQPISPAALLWVHLFNLSVVFLMFSYLSVFYVGTVTRADRHLRRMAATDALTGLYNRRYVINLLERSQAEGAEFGTTALLLLDVDHFKAINDQHGHEAGDLVLQAVSRAIKACVREQDTVARWGGEEFLAVLPGSDLESARTIAERVRQAVEQAGTGLACPLSVSIGISTHQAGEPLNNSIARADEALYRGKSAGRNRVELATN</sequence>
<dbReference type="InterPro" id="IPR050469">
    <property type="entry name" value="Diguanylate_Cyclase"/>
</dbReference>
<dbReference type="PROSITE" id="PS50887">
    <property type="entry name" value="GGDEF"/>
    <property type="match status" value="1"/>
</dbReference>
<dbReference type="NCBIfam" id="TIGR00254">
    <property type="entry name" value="GGDEF"/>
    <property type="match status" value="1"/>
</dbReference>
<name>A0A1V0B9I2_9GAMM</name>
<dbReference type="FunFam" id="3.30.70.270:FF:000001">
    <property type="entry name" value="Diguanylate cyclase domain protein"/>
    <property type="match status" value="1"/>
</dbReference>
<dbReference type="InterPro" id="IPR043128">
    <property type="entry name" value="Rev_trsase/Diguanyl_cyclase"/>
</dbReference>
<keyword evidence="5" id="KW-0812">Transmembrane</keyword>
<organism evidence="7 8">
    <name type="scientific">Halopseudomonas phragmitis</name>
    <dbReference type="NCBI Taxonomy" id="1931241"/>
    <lineage>
        <taxon>Bacteria</taxon>
        <taxon>Pseudomonadati</taxon>
        <taxon>Pseudomonadota</taxon>
        <taxon>Gammaproteobacteria</taxon>
        <taxon>Pseudomonadales</taxon>
        <taxon>Pseudomonadaceae</taxon>
        <taxon>Halopseudomonas</taxon>
    </lineage>
</organism>
<protein>
    <recommendedName>
        <fullName evidence="3">diguanylate cyclase</fullName>
        <ecNumber evidence="3">2.7.7.65</ecNumber>
    </recommendedName>
</protein>
<dbReference type="GO" id="GO:0005886">
    <property type="term" value="C:plasma membrane"/>
    <property type="evidence" value="ECO:0007669"/>
    <property type="project" value="UniProtKB-SubCell"/>
</dbReference>
<dbReference type="EC" id="2.7.7.65" evidence="3"/>
<feature type="transmembrane region" description="Helical" evidence="5">
    <location>
        <begin position="21"/>
        <end position="41"/>
    </location>
</feature>
<dbReference type="GO" id="GO:0052621">
    <property type="term" value="F:diguanylate cyclase activity"/>
    <property type="evidence" value="ECO:0007669"/>
    <property type="project" value="UniProtKB-EC"/>
</dbReference>
<dbReference type="InterPro" id="IPR000160">
    <property type="entry name" value="GGDEF_dom"/>
</dbReference>
<comment type="subcellular location">
    <subcellularLocation>
        <location evidence="2">Cell inner membrane</location>
    </subcellularLocation>
</comment>
<proteinExistence type="predicted"/>
<dbReference type="PANTHER" id="PTHR45138:SF9">
    <property type="entry name" value="DIGUANYLATE CYCLASE DGCM-RELATED"/>
    <property type="match status" value="1"/>
</dbReference>
<dbReference type="PANTHER" id="PTHR45138">
    <property type="entry name" value="REGULATORY COMPONENTS OF SENSORY TRANSDUCTION SYSTEM"/>
    <property type="match status" value="1"/>
</dbReference>
<dbReference type="KEGG" id="ppha:BVH74_18320"/>
<keyword evidence="5" id="KW-0472">Membrane</keyword>
<dbReference type="Pfam" id="PF00990">
    <property type="entry name" value="GGDEF"/>
    <property type="match status" value="1"/>
</dbReference>
<dbReference type="EMBL" id="CP020100">
    <property type="protein sequence ID" value="AQZ96585.1"/>
    <property type="molecule type" value="Genomic_DNA"/>
</dbReference>
<keyword evidence="8" id="KW-1185">Reference proteome</keyword>
<accession>A0A1V0B9I2</accession>
<keyword evidence="5" id="KW-1133">Transmembrane helix</keyword>
<feature type="transmembrane region" description="Helical" evidence="5">
    <location>
        <begin position="98"/>
        <end position="114"/>
    </location>
</feature>
<dbReference type="RefSeq" id="WP_080051493.1">
    <property type="nucleotide sequence ID" value="NZ_CP020100.1"/>
</dbReference>
<feature type="transmembrane region" description="Helical" evidence="5">
    <location>
        <begin position="153"/>
        <end position="178"/>
    </location>
</feature>
<evidence type="ECO:0000256" key="4">
    <source>
        <dbReference type="ARBA" id="ARBA00034247"/>
    </source>
</evidence>
<dbReference type="AlphaFoldDB" id="A0A1V0B9I2"/>
<dbReference type="SMART" id="SM00267">
    <property type="entry name" value="GGDEF"/>
    <property type="match status" value="1"/>
</dbReference>
<dbReference type="InterPro" id="IPR029787">
    <property type="entry name" value="Nucleotide_cyclase"/>
</dbReference>
<reference evidence="7 8" key="1">
    <citation type="submission" date="2017-03" db="EMBL/GenBank/DDBJ databases">
        <title>Complete genome sequence of the novel DNRA strain Pseudomonas sp. S-6-2 isolated from Chinese polluted river sediment. Journal of Biotechnology.</title>
        <authorList>
            <person name="Li J."/>
            <person name="Xiang F."/>
            <person name="Wang L."/>
            <person name="Xi L."/>
            <person name="Liu J."/>
        </authorList>
    </citation>
    <scope>NUCLEOTIDE SEQUENCE [LARGE SCALE GENOMIC DNA]</scope>
    <source>
        <strain evidence="7 8">S-6-2</strain>
    </source>
</reference>
<dbReference type="GO" id="GO:1902201">
    <property type="term" value="P:negative regulation of bacterial-type flagellum-dependent cell motility"/>
    <property type="evidence" value="ECO:0007669"/>
    <property type="project" value="TreeGrafter"/>
</dbReference>
<evidence type="ECO:0000256" key="2">
    <source>
        <dbReference type="ARBA" id="ARBA00004533"/>
    </source>
</evidence>
<evidence type="ECO:0000313" key="8">
    <source>
        <dbReference type="Proteomes" id="UP000243488"/>
    </source>
</evidence>
<feature type="transmembrane region" description="Helical" evidence="5">
    <location>
        <begin position="47"/>
        <end position="66"/>
    </location>
</feature>
<evidence type="ECO:0000313" key="7">
    <source>
        <dbReference type="EMBL" id="AQZ96585.1"/>
    </source>
</evidence>
<evidence type="ECO:0000256" key="1">
    <source>
        <dbReference type="ARBA" id="ARBA00001946"/>
    </source>
</evidence>
<feature type="transmembrane region" description="Helical" evidence="5">
    <location>
        <begin position="121"/>
        <end position="141"/>
    </location>
</feature>
<comment type="cofactor">
    <cofactor evidence="1">
        <name>Mg(2+)</name>
        <dbReference type="ChEBI" id="CHEBI:18420"/>
    </cofactor>
</comment>
<feature type="transmembrane region" description="Helical" evidence="5">
    <location>
        <begin position="73"/>
        <end position="92"/>
    </location>
</feature>
<dbReference type="STRING" id="1931241.BVH74_18320"/>
<evidence type="ECO:0000256" key="3">
    <source>
        <dbReference type="ARBA" id="ARBA00012528"/>
    </source>
</evidence>
<feature type="domain" description="GGDEF" evidence="6">
    <location>
        <begin position="218"/>
        <end position="347"/>
    </location>
</feature>
<dbReference type="Gene3D" id="3.30.70.270">
    <property type="match status" value="1"/>
</dbReference>